<evidence type="ECO:0000313" key="2">
    <source>
        <dbReference type="EMBL" id="CAE8626906.1"/>
    </source>
</evidence>
<evidence type="ECO:0000256" key="1">
    <source>
        <dbReference type="SAM" id="SignalP"/>
    </source>
</evidence>
<protein>
    <recommendedName>
        <fullName evidence="6">Secreted protein</fullName>
    </recommendedName>
</protein>
<dbReference type="EMBL" id="CAJNNV010029070">
    <property type="protein sequence ID" value="CAE8626906.1"/>
    <property type="molecule type" value="Genomic_DNA"/>
</dbReference>
<proteinExistence type="predicted"/>
<accession>A0A813ITV9</accession>
<evidence type="ECO:0008006" key="6">
    <source>
        <dbReference type="Google" id="ProtNLM"/>
    </source>
</evidence>
<dbReference type="AlphaFoldDB" id="A0A813ITV9"/>
<reference evidence="3" key="1">
    <citation type="submission" date="2021-02" db="EMBL/GenBank/DDBJ databases">
        <authorList>
            <person name="Dougan E. K."/>
            <person name="Rhodes N."/>
            <person name="Thang M."/>
            <person name="Chan C."/>
        </authorList>
    </citation>
    <scope>NUCLEOTIDE SEQUENCE</scope>
</reference>
<dbReference type="Proteomes" id="UP000654075">
    <property type="component" value="Unassembled WGS sequence"/>
</dbReference>
<name>A0A813ITV9_POLGL</name>
<dbReference type="EMBL" id="CAJNNW010013129">
    <property type="protein sequence ID" value="CAE8655052.1"/>
    <property type="molecule type" value="Genomic_DNA"/>
</dbReference>
<sequence>MLGVIIVVVAVVVAVCCCCYCCCCCGKDSCRGSGWQGDVCANQVDCPQQVEPYFGRHETLDGLVDMKDNSDDNNNNACSTAFVLKLQQAMLSWRACLACLER</sequence>
<feature type="signal peptide" evidence="1">
    <location>
        <begin position="1"/>
        <end position="18"/>
    </location>
</feature>
<organism evidence="3 4">
    <name type="scientific">Polarella glacialis</name>
    <name type="common">Dinoflagellate</name>
    <dbReference type="NCBI Taxonomy" id="89957"/>
    <lineage>
        <taxon>Eukaryota</taxon>
        <taxon>Sar</taxon>
        <taxon>Alveolata</taxon>
        <taxon>Dinophyceae</taxon>
        <taxon>Suessiales</taxon>
        <taxon>Suessiaceae</taxon>
        <taxon>Polarella</taxon>
    </lineage>
</organism>
<evidence type="ECO:0000313" key="5">
    <source>
        <dbReference type="Proteomes" id="UP000654075"/>
    </source>
</evidence>
<evidence type="ECO:0000313" key="3">
    <source>
        <dbReference type="EMBL" id="CAE8655052.1"/>
    </source>
</evidence>
<gene>
    <name evidence="2" type="ORF">PGLA1383_LOCUS43778</name>
    <name evidence="3" type="ORF">PGLA2088_LOCUS11378</name>
</gene>
<evidence type="ECO:0000313" key="4">
    <source>
        <dbReference type="Proteomes" id="UP000626109"/>
    </source>
</evidence>
<keyword evidence="5" id="KW-1185">Reference proteome</keyword>
<dbReference type="Proteomes" id="UP000626109">
    <property type="component" value="Unassembled WGS sequence"/>
</dbReference>
<comment type="caution">
    <text evidence="3">The sequence shown here is derived from an EMBL/GenBank/DDBJ whole genome shotgun (WGS) entry which is preliminary data.</text>
</comment>
<keyword evidence="1" id="KW-0732">Signal</keyword>
<feature type="chain" id="PRO_5036408922" description="Secreted protein" evidence="1">
    <location>
        <begin position="19"/>
        <end position="102"/>
    </location>
</feature>